<protein>
    <submittedName>
        <fullName evidence="1">Uncharacterized protein</fullName>
    </submittedName>
</protein>
<keyword evidence="2" id="KW-1185">Reference proteome</keyword>
<comment type="caution">
    <text evidence="1">The sequence shown here is derived from an EMBL/GenBank/DDBJ whole genome shotgun (WGS) entry which is preliminary data.</text>
</comment>
<gene>
    <name evidence="1" type="ORF">ACAOBT_LOCUS12910</name>
</gene>
<accession>A0A9P0KMU6</accession>
<reference evidence="1" key="1">
    <citation type="submission" date="2022-03" db="EMBL/GenBank/DDBJ databases">
        <authorList>
            <person name="Sayadi A."/>
        </authorList>
    </citation>
    <scope>NUCLEOTIDE SEQUENCE</scope>
</reference>
<sequence>MRVLLLATRGISTIVEPLEKVDILQRYVRAAVASTSLLRRYLRSYIMVSFKVNRNAKENKDIYKGYQSDDLQHNTVPRNGSTPAHLNCAVLNATSVALCRLGFL</sequence>
<dbReference type="Proteomes" id="UP001152888">
    <property type="component" value="Unassembled WGS sequence"/>
</dbReference>
<evidence type="ECO:0000313" key="1">
    <source>
        <dbReference type="EMBL" id="CAH1977835.1"/>
    </source>
</evidence>
<name>A0A9P0KMU6_ACAOB</name>
<organism evidence="1 2">
    <name type="scientific">Acanthoscelides obtectus</name>
    <name type="common">Bean weevil</name>
    <name type="synonym">Bruchus obtectus</name>
    <dbReference type="NCBI Taxonomy" id="200917"/>
    <lineage>
        <taxon>Eukaryota</taxon>
        <taxon>Metazoa</taxon>
        <taxon>Ecdysozoa</taxon>
        <taxon>Arthropoda</taxon>
        <taxon>Hexapoda</taxon>
        <taxon>Insecta</taxon>
        <taxon>Pterygota</taxon>
        <taxon>Neoptera</taxon>
        <taxon>Endopterygota</taxon>
        <taxon>Coleoptera</taxon>
        <taxon>Polyphaga</taxon>
        <taxon>Cucujiformia</taxon>
        <taxon>Chrysomeloidea</taxon>
        <taxon>Chrysomelidae</taxon>
        <taxon>Bruchinae</taxon>
        <taxon>Bruchini</taxon>
        <taxon>Acanthoscelides</taxon>
    </lineage>
</organism>
<dbReference type="AlphaFoldDB" id="A0A9P0KMU6"/>
<evidence type="ECO:0000313" key="2">
    <source>
        <dbReference type="Proteomes" id="UP001152888"/>
    </source>
</evidence>
<dbReference type="EMBL" id="CAKOFQ010006866">
    <property type="protein sequence ID" value="CAH1977835.1"/>
    <property type="molecule type" value="Genomic_DNA"/>
</dbReference>
<proteinExistence type="predicted"/>